<feature type="non-terminal residue" evidence="2">
    <location>
        <position position="340"/>
    </location>
</feature>
<organism evidence="2 3">
    <name type="scientific">Podospora australis</name>
    <dbReference type="NCBI Taxonomy" id="1536484"/>
    <lineage>
        <taxon>Eukaryota</taxon>
        <taxon>Fungi</taxon>
        <taxon>Dikarya</taxon>
        <taxon>Ascomycota</taxon>
        <taxon>Pezizomycotina</taxon>
        <taxon>Sordariomycetes</taxon>
        <taxon>Sordariomycetidae</taxon>
        <taxon>Sordariales</taxon>
        <taxon>Podosporaceae</taxon>
        <taxon>Podospora</taxon>
    </lineage>
</organism>
<evidence type="ECO:0000256" key="1">
    <source>
        <dbReference type="SAM" id="MobiDB-lite"/>
    </source>
</evidence>
<name>A0AAN6WT06_9PEZI</name>
<feature type="region of interest" description="Disordered" evidence="1">
    <location>
        <begin position="270"/>
        <end position="340"/>
    </location>
</feature>
<feature type="compositionally biased region" description="Basic and acidic residues" evidence="1">
    <location>
        <begin position="311"/>
        <end position="321"/>
    </location>
</feature>
<comment type="caution">
    <text evidence="2">The sequence shown here is derived from an EMBL/GenBank/DDBJ whole genome shotgun (WGS) entry which is preliminary data.</text>
</comment>
<reference evidence="2" key="2">
    <citation type="submission" date="2023-05" db="EMBL/GenBank/DDBJ databases">
        <authorList>
            <consortium name="Lawrence Berkeley National Laboratory"/>
            <person name="Steindorff A."/>
            <person name="Hensen N."/>
            <person name="Bonometti L."/>
            <person name="Westerberg I."/>
            <person name="Brannstrom I.O."/>
            <person name="Guillou S."/>
            <person name="Cros-Aarteil S."/>
            <person name="Calhoun S."/>
            <person name="Haridas S."/>
            <person name="Kuo A."/>
            <person name="Mondo S."/>
            <person name="Pangilinan J."/>
            <person name="Riley R."/>
            <person name="Labutti K."/>
            <person name="Andreopoulos B."/>
            <person name="Lipzen A."/>
            <person name="Chen C."/>
            <person name="Yanf M."/>
            <person name="Daum C."/>
            <person name="Ng V."/>
            <person name="Clum A."/>
            <person name="Ohm R."/>
            <person name="Martin F."/>
            <person name="Silar P."/>
            <person name="Natvig D."/>
            <person name="Lalanne C."/>
            <person name="Gautier V."/>
            <person name="Ament-Velasquez S.L."/>
            <person name="Kruys A."/>
            <person name="Hutchinson M.I."/>
            <person name="Powell A.J."/>
            <person name="Barry K."/>
            <person name="Miller A.N."/>
            <person name="Grigoriev I.V."/>
            <person name="Debuchy R."/>
            <person name="Gladieux P."/>
            <person name="Thoren M.H."/>
            <person name="Johannesson H."/>
        </authorList>
    </citation>
    <scope>NUCLEOTIDE SEQUENCE</scope>
    <source>
        <strain evidence="2">PSN309</strain>
    </source>
</reference>
<dbReference type="Proteomes" id="UP001302126">
    <property type="component" value="Unassembled WGS sequence"/>
</dbReference>
<gene>
    <name evidence="2" type="ORF">QBC35DRAFT_354357</name>
</gene>
<reference evidence="2" key="1">
    <citation type="journal article" date="2023" name="Mol. Phylogenet. Evol.">
        <title>Genome-scale phylogeny and comparative genomics of the fungal order Sordariales.</title>
        <authorList>
            <person name="Hensen N."/>
            <person name="Bonometti L."/>
            <person name="Westerberg I."/>
            <person name="Brannstrom I.O."/>
            <person name="Guillou S."/>
            <person name="Cros-Aarteil S."/>
            <person name="Calhoun S."/>
            <person name="Haridas S."/>
            <person name="Kuo A."/>
            <person name="Mondo S."/>
            <person name="Pangilinan J."/>
            <person name="Riley R."/>
            <person name="LaButti K."/>
            <person name="Andreopoulos B."/>
            <person name="Lipzen A."/>
            <person name="Chen C."/>
            <person name="Yan M."/>
            <person name="Daum C."/>
            <person name="Ng V."/>
            <person name="Clum A."/>
            <person name="Steindorff A."/>
            <person name="Ohm R.A."/>
            <person name="Martin F."/>
            <person name="Silar P."/>
            <person name="Natvig D.O."/>
            <person name="Lalanne C."/>
            <person name="Gautier V."/>
            <person name="Ament-Velasquez S.L."/>
            <person name="Kruys A."/>
            <person name="Hutchinson M.I."/>
            <person name="Powell A.J."/>
            <person name="Barry K."/>
            <person name="Miller A.N."/>
            <person name="Grigoriev I.V."/>
            <person name="Debuchy R."/>
            <person name="Gladieux P."/>
            <person name="Hiltunen Thoren M."/>
            <person name="Johannesson H."/>
        </authorList>
    </citation>
    <scope>NUCLEOTIDE SEQUENCE</scope>
    <source>
        <strain evidence="2">PSN309</strain>
    </source>
</reference>
<accession>A0AAN6WT06</accession>
<feature type="region of interest" description="Disordered" evidence="1">
    <location>
        <begin position="172"/>
        <end position="211"/>
    </location>
</feature>
<proteinExistence type="predicted"/>
<dbReference type="EMBL" id="MU864403">
    <property type="protein sequence ID" value="KAK4187436.1"/>
    <property type="molecule type" value="Genomic_DNA"/>
</dbReference>
<sequence>EIRTLMTFPTDGVPSPRILPMSTVRSFNVRYPPVPQVAPFQTQTNRWLCCQCADQGRTDPIGTVHLEEPPPHPYYDFQIDTSYILCWRPDCGHEKCVNCALYPGPGSRERVRKAVVRTVGGLHGSPRFLDPVYWECGACGEWKGNAFNWRSVLGRQTCGNVNCSSQKYRWGARGRGGGPQAEERRRDDPFFPRGQEIQREDGGRGDDMMMGGAEGEGVLFATSVVMNRYGQRLGSADQRMAIRDGPWDWQRRALGDTRCALLKGVRDLMKRVGPPGDNPGDGSLMDSEKVWKEGQPVPNYGYRRPPPLDGNDAKENDEYERSYLSGIPVEPMSKGKAPER</sequence>
<feature type="non-terminal residue" evidence="2">
    <location>
        <position position="1"/>
    </location>
</feature>
<evidence type="ECO:0000313" key="2">
    <source>
        <dbReference type="EMBL" id="KAK4187436.1"/>
    </source>
</evidence>
<protein>
    <submittedName>
        <fullName evidence="2">Uncharacterized protein</fullName>
    </submittedName>
</protein>
<evidence type="ECO:0000313" key="3">
    <source>
        <dbReference type="Proteomes" id="UP001302126"/>
    </source>
</evidence>
<feature type="compositionally biased region" description="Basic and acidic residues" evidence="1">
    <location>
        <begin position="181"/>
        <end position="207"/>
    </location>
</feature>
<keyword evidence="3" id="KW-1185">Reference proteome</keyword>
<dbReference type="AlphaFoldDB" id="A0AAN6WT06"/>